<dbReference type="RefSeq" id="WP_014819687.1">
    <property type="nucleotide sequence ID" value="NC_018028.1"/>
</dbReference>
<evidence type="ECO:0000313" key="1">
    <source>
        <dbReference type="EMBL" id="AFM32641.1"/>
    </source>
</evidence>
<name>I4CRD4_STUST</name>
<dbReference type="EMBL" id="CP003677">
    <property type="protein sequence ID" value="AFM32641.1"/>
    <property type="molecule type" value="Genomic_DNA"/>
</dbReference>
<dbReference type="KEGG" id="psc:A458_06975"/>
<sequence length="556" mass="60441">MLIDIHDDEVVAFGWPWHGLVKVGSDVKVELLNGTAKTLDGVDPMDFYLGGNATWVFDKGRPDIPDPVVEAEGGAWWGRAIMRDGMFWTGATWVPNSSGRPQRKIEDFAGFPLWWADAPEHRTERAYVDLVKRLSSLPRELYINIPSLQRSFYVQLPLETIGQGLTHPPVAALKGTSLTTWGLAGVAAGDIDFIRVFCGAHQNKLLFMLLAQANSGAETIPTPRALSSDSLSGAIPPRAPCGLIEVELDRGLFGPAPDPAVHVTVRVIEDRQQALGNPQHSRVTGGHTLPLETLSTITETASETSALLTAWYSLDGEIRTVRYNRMQRVASTDKTRRTSAGTWDGRERAYANQTTVELLYNGTVVDSKSLNETIEIDALPTSYSFARTISSTGEEDDVATFYDDRYRGTGGGTFEVQADRAGGSLSSAAYAYILMLDGVDVLRKQDIRMMHLTRHSNNVASICTSIEPYDYPAGQTSYAVRATSGGAIGPDGPVGGPMSATLTKRQDPGPFWARSFFSSDTSRWVLGAGNPLTGQIVRAADHYAGSPPGGYRLTWV</sequence>
<evidence type="ECO:0000313" key="2">
    <source>
        <dbReference type="Proteomes" id="UP000006063"/>
    </source>
</evidence>
<protein>
    <submittedName>
        <fullName evidence="1">Uncharacterized protein</fullName>
    </submittedName>
</protein>
<dbReference type="HOGENOM" id="CLU_036395_0_0_6"/>
<reference evidence="1 2" key="1">
    <citation type="journal article" date="2012" name="J. Bacteriol.">
        <title>Complete Genome Sequence of the Naphthalene-Degrading Bacterium Pseudomonas stutzeri AN10 (CCUG 29243).</title>
        <authorList>
            <person name="Brunet-Galmes I."/>
            <person name="Busquets A."/>
            <person name="Pena A."/>
            <person name="Gomila M."/>
            <person name="Nogales B."/>
            <person name="Garcia-Valdes E."/>
            <person name="Lalucat J."/>
            <person name="Bennasar A."/>
            <person name="Bosch R."/>
        </authorList>
    </citation>
    <scope>NUCLEOTIDE SEQUENCE [LARGE SCALE GENOMIC DNA]</scope>
    <source>
        <strain evidence="1 2">CCUG 29243</strain>
    </source>
</reference>
<accession>I4CRD4</accession>
<proteinExistence type="predicted"/>
<dbReference type="Proteomes" id="UP000006063">
    <property type="component" value="Chromosome"/>
</dbReference>
<gene>
    <name evidence="1" type="ORF">A458_06975</name>
</gene>
<dbReference type="AlphaFoldDB" id="I4CRD4"/>
<organism evidence="1 2">
    <name type="scientific">Stutzerimonas stutzeri CCUG 29243</name>
    <dbReference type="NCBI Taxonomy" id="1196835"/>
    <lineage>
        <taxon>Bacteria</taxon>
        <taxon>Pseudomonadati</taxon>
        <taxon>Pseudomonadota</taxon>
        <taxon>Gammaproteobacteria</taxon>
        <taxon>Pseudomonadales</taxon>
        <taxon>Pseudomonadaceae</taxon>
        <taxon>Stutzerimonas</taxon>
    </lineage>
</organism>
<dbReference type="PATRIC" id="fig|1196835.3.peg.1404"/>